<comment type="caution">
    <text evidence="2">Lacks conserved residue(s) required for the propagation of feature annotation.</text>
</comment>
<evidence type="ECO:0000256" key="2">
    <source>
        <dbReference type="PROSITE-ProRule" id="PRU00169"/>
    </source>
</evidence>
<dbReference type="SUPFAM" id="SSF46894">
    <property type="entry name" value="C-terminal effector domain of the bipartite response regulators"/>
    <property type="match status" value="1"/>
</dbReference>
<proteinExistence type="predicted"/>
<feature type="domain" description="HTH luxR-type" evidence="3">
    <location>
        <begin position="202"/>
        <end position="267"/>
    </location>
</feature>
<dbReference type="GO" id="GO:0006355">
    <property type="term" value="P:regulation of DNA-templated transcription"/>
    <property type="evidence" value="ECO:0007669"/>
    <property type="project" value="InterPro"/>
</dbReference>
<dbReference type="InterPro" id="IPR001789">
    <property type="entry name" value="Sig_transdc_resp-reg_receiver"/>
</dbReference>
<evidence type="ECO:0000313" key="5">
    <source>
        <dbReference type="EMBL" id="SEP58186.1"/>
    </source>
</evidence>
<keyword evidence="1 5" id="KW-0238">DNA-binding</keyword>
<dbReference type="SUPFAM" id="SSF52172">
    <property type="entry name" value="CheY-like"/>
    <property type="match status" value="1"/>
</dbReference>
<dbReference type="InterPro" id="IPR011006">
    <property type="entry name" value="CheY-like_superfamily"/>
</dbReference>
<dbReference type="InterPro" id="IPR039420">
    <property type="entry name" value="WalR-like"/>
</dbReference>
<reference evidence="5 6" key="1">
    <citation type="submission" date="2016-10" db="EMBL/GenBank/DDBJ databases">
        <authorList>
            <person name="de Groot N.N."/>
        </authorList>
    </citation>
    <scope>NUCLEOTIDE SEQUENCE [LARGE SCALE GENOMIC DNA]</scope>
    <source>
        <strain evidence="5 6">A52C2</strain>
    </source>
</reference>
<dbReference type="PROSITE" id="PS00622">
    <property type="entry name" value="HTH_LUXR_1"/>
    <property type="match status" value="1"/>
</dbReference>
<organism evidence="5 6">
    <name type="scientific">Faunimonas pinastri</name>
    <dbReference type="NCBI Taxonomy" id="1855383"/>
    <lineage>
        <taxon>Bacteria</taxon>
        <taxon>Pseudomonadati</taxon>
        <taxon>Pseudomonadota</taxon>
        <taxon>Alphaproteobacteria</taxon>
        <taxon>Hyphomicrobiales</taxon>
        <taxon>Afifellaceae</taxon>
        <taxon>Faunimonas</taxon>
    </lineage>
</organism>
<accession>A0A1H8Z1F2</accession>
<dbReference type="CDD" id="cd06170">
    <property type="entry name" value="LuxR_C_like"/>
    <property type="match status" value="1"/>
</dbReference>
<dbReference type="PROSITE" id="PS50110">
    <property type="entry name" value="RESPONSE_REGULATORY"/>
    <property type="match status" value="1"/>
</dbReference>
<name>A0A1H8Z1F2_9HYPH</name>
<protein>
    <submittedName>
        <fullName evidence="5">DNA-binding response regulator, NarL/FixJ family, contains REC and HTH domains</fullName>
    </submittedName>
</protein>
<dbReference type="InterPro" id="IPR016032">
    <property type="entry name" value="Sig_transdc_resp-reg_C-effctor"/>
</dbReference>
<dbReference type="PANTHER" id="PTHR43214:SF42">
    <property type="entry name" value="TRANSCRIPTIONAL REGULATORY PROTEIN DESR"/>
    <property type="match status" value="1"/>
</dbReference>
<dbReference type="EMBL" id="FOFG01000001">
    <property type="protein sequence ID" value="SEP58186.1"/>
    <property type="molecule type" value="Genomic_DNA"/>
</dbReference>
<sequence>MQSKILPSNGDGTYTSIPVYDVPPQVLAGDREDKTDYGRRSTDLPIPTGPMVQSIHIVLIHPRMLIRECLVRTLNSFGRYFQVSAFASLEEWEGSGVAESPDLVLFVIDDGDHADSGSKFLAARLSKLAGGKPFIILSDTDGADEVISALQSGARGYLPTSIPLEIAIEAIRLVNAGGIFIPAESLMQSRESGRHSGRALAADHAGSLLTERQRAVLAAIRKGQANKVIARELNMCESTVKVHVRNIMKKLNAKNRTHAALLAHDLLLDN</sequence>
<keyword evidence="6" id="KW-1185">Reference proteome</keyword>
<evidence type="ECO:0000259" key="4">
    <source>
        <dbReference type="PROSITE" id="PS50110"/>
    </source>
</evidence>
<gene>
    <name evidence="5" type="ORF">SAMN05216548_1014</name>
</gene>
<evidence type="ECO:0000259" key="3">
    <source>
        <dbReference type="PROSITE" id="PS50043"/>
    </source>
</evidence>
<dbReference type="PRINTS" id="PR00038">
    <property type="entry name" value="HTHLUXR"/>
</dbReference>
<dbReference type="AlphaFoldDB" id="A0A1H8Z1F2"/>
<dbReference type="SMART" id="SM00421">
    <property type="entry name" value="HTH_LUXR"/>
    <property type="match status" value="1"/>
</dbReference>
<dbReference type="RefSeq" id="WP_092494550.1">
    <property type="nucleotide sequence ID" value="NZ_FOFG01000001.1"/>
</dbReference>
<dbReference type="Pfam" id="PF00196">
    <property type="entry name" value="GerE"/>
    <property type="match status" value="1"/>
</dbReference>
<dbReference type="PROSITE" id="PS50043">
    <property type="entry name" value="HTH_LUXR_2"/>
    <property type="match status" value="1"/>
</dbReference>
<dbReference type="Gene3D" id="3.40.50.2300">
    <property type="match status" value="1"/>
</dbReference>
<dbReference type="PANTHER" id="PTHR43214">
    <property type="entry name" value="TWO-COMPONENT RESPONSE REGULATOR"/>
    <property type="match status" value="1"/>
</dbReference>
<feature type="domain" description="Response regulatory" evidence="4">
    <location>
        <begin position="56"/>
        <end position="175"/>
    </location>
</feature>
<evidence type="ECO:0000313" key="6">
    <source>
        <dbReference type="Proteomes" id="UP000199647"/>
    </source>
</evidence>
<dbReference type="OrthoDB" id="7272316at2"/>
<dbReference type="Proteomes" id="UP000199647">
    <property type="component" value="Unassembled WGS sequence"/>
</dbReference>
<evidence type="ECO:0000256" key="1">
    <source>
        <dbReference type="ARBA" id="ARBA00023125"/>
    </source>
</evidence>
<dbReference type="GO" id="GO:0003677">
    <property type="term" value="F:DNA binding"/>
    <property type="evidence" value="ECO:0007669"/>
    <property type="project" value="UniProtKB-KW"/>
</dbReference>
<dbReference type="GO" id="GO:0000160">
    <property type="term" value="P:phosphorelay signal transduction system"/>
    <property type="evidence" value="ECO:0007669"/>
    <property type="project" value="InterPro"/>
</dbReference>
<dbReference type="STRING" id="1855383.SAMN05216548_1014"/>
<dbReference type="InterPro" id="IPR000792">
    <property type="entry name" value="Tscrpt_reg_LuxR_C"/>
</dbReference>